<dbReference type="SUPFAM" id="SSF46894">
    <property type="entry name" value="C-terminal effector domain of the bipartite response regulators"/>
    <property type="match status" value="1"/>
</dbReference>
<dbReference type="EMBL" id="JNBY01000015">
    <property type="protein sequence ID" value="KDN87830.1"/>
    <property type="molecule type" value="Genomic_DNA"/>
</dbReference>
<comment type="caution">
    <text evidence="3">The sequence shown here is derived from an EMBL/GenBank/DDBJ whole genome shotgun (WGS) entry which is preliminary data.</text>
</comment>
<proteinExistence type="predicted"/>
<dbReference type="OrthoDB" id="3863875at2"/>
<dbReference type="HOGENOM" id="CLU_056943_2_0_11"/>
<evidence type="ECO:0000313" key="3">
    <source>
        <dbReference type="EMBL" id="KDN87830.1"/>
    </source>
</evidence>
<dbReference type="Pfam" id="PF00196">
    <property type="entry name" value="GerE"/>
    <property type="match status" value="1"/>
</dbReference>
<sequence length="326" mass="34774">MLELLGLSSLAERLYQAVLTDPARGVAALARDTGMTDQQIRSALDELADLALIRPSAHADGTLWPVSPAVGLSALLAAAEDEAAAKQRQIEATRTAIAALAAEHEEHRHHRAEAAIRLDSLDSVRGRLEELAANAVTECLSLNPGGAHRPDARAASAQLNEQALRRGVSIRAICRESFRNDPDTLAHARWLTDLGGQMRTVPIVPTPVVIVDRRVAIVPLDPADPRHGALEVTSPGMLAVACALFDQLWATATPFGSTVAVDEQGLTTAERTLLELAAAGHTDEAAGRKLGISARTVKRQMADLMARLNAESRFQAGVRAAHRGWL</sequence>
<dbReference type="InterPro" id="IPR016032">
    <property type="entry name" value="Sig_transdc_resp-reg_C-effctor"/>
</dbReference>
<dbReference type="InterPro" id="IPR036388">
    <property type="entry name" value="WH-like_DNA-bd_sf"/>
</dbReference>
<dbReference type="eggNOG" id="COG2197">
    <property type="taxonomic scope" value="Bacteria"/>
</dbReference>
<dbReference type="PATRIC" id="fig|1348663.4.peg.449"/>
<dbReference type="InterPro" id="IPR051797">
    <property type="entry name" value="TrmB-like"/>
</dbReference>
<keyword evidence="4" id="KW-1185">Reference proteome</keyword>
<dbReference type="Gene3D" id="1.10.10.10">
    <property type="entry name" value="Winged helix-like DNA-binding domain superfamily/Winged helix DNA-binding domain"/>
    <property type="match status" value="1"/>
</dbReference>
<keyword evidence="1" id="KW-0175">Coiled coil</keyword>
<dbReference type="GO" id="GO:0003677">
    <property type="term" value="F:DNA binding"/>
    <property type="evidence" value="ECO:0007669"/>
    <property type="project" value="InterPro"/>
</dbReference>
<dbReference type="Proteomes" id="UP000027178">
    <property type="component" value="Unassembled WGS sequence"/>
</dbReference>
<dbReference type="InterPro" id="IPR000792">
    <property type="entry name" value="Tscrpt_reg_LuxR_C"/>
</dbReference>
<name>A0A066ZCG2_9ACTN</name>
<dbReference type="GO" id="GO:0006355">
    <property type="term" value="P:regulation of DNA-templated transcription"/>
    <property type="evidence" value="ECO:0007669"/>
    <property type="project" value="InterPro"/>
</dbReference>
<reference evidence="3 4" key="1">
    <citation type="submission" date="2014-05" db="EMBL/GenBank/DDBJ databases">
        <title>Draft Genome Sequence of Kitasatospora cheerisanensis KCTC 2395.</title>
        <authorList>
            <person name="Nam D.H."/>
        </authorList>
    </citation>
    <scope>NUCLEOTIDE SEQUENCE [LARGE SCALE GENOMIC DNA]</scope>
    <source>
        <strain evidence="3 4">KCTC 2395</strain>
    </source>
</reference>
<dbReference type="CDD" id="cd06170">
    <property type="entry name" value="LuxR_C_like"/>
    <property type="match status" value="1"/>
</dbReference>
<accession>A0A066ZCG2</accession>
<protein>
    <recommendedName>
        <fullName evidence="2">HTH luxR-type domain-containing protein</fullName>
    </recommendedName>
</protein>
<dbReference type="RefSeq" id="WP_035858477.1">
    <property type="nucleotide sequence ID" value="NZ_KK853997.1"/>
</dbReference>
<dbReference type="PANTHER" id="PTHR34293:SF1">
    <property type="entry name" value="HTH-TYPE TRANSCRIPTIONAL REGULATOR TRMBL2"/>
    <property type="match status" value="1"/>
</dbReference>
<evidence type="ECO:0000313" key="4">
    <source>
        <dbReference type="Proteomes" id="UP000027178"/>
    </source>
</evidence>
<feature type="coiled-coil region" evidence="1">
    <location>
        <begin position="76"/>
        <end position="103"/>
    </location>
</feature>
<evidence type="ECO:0000259" key="2">
    <source>
        <dbReference type="PROSITE" id="PS50043"/>
    </source>
</evidence>
<dbReference type="SMART" id="SM00421">
    <property type="entry name" value="HTH_LUXR"/>
    <property type="match status" value="1"/>
</dbReference>
<dbReference type="AlphaFoldDB" id="A0A066ZCG2"/>
<dbReference type="PROSITE" id="PS50043">
    <property type="entry name" value="HTH_LUXR_2"/>
    <property type="match status" value="1"/>
</dbReference>
<evidence type="ECO:0000256" key="1">
    <source>
        <dbReference type="SAM" id="Coils"/>
    </source>
</evidence>
<feature type="domain" description="HTH luxR-type" evidence="2">
    <location>
        <begin position="259"/>
        <end position="324"/>
    </location>
</feature>
<gene>
    <name evidence="3" type="ORF">KCH_04770</name>
</gene>
<organism evidence="3 4">
    <name type="scientific">Kitasatospora cheerisanensis KCTC 2395</name>
    <dbReference type="NCBI Taxonomy" id="1348663"/>
    <lineage>
        <taxon>Bacteria</taxon>
        <taxon>Bacillati</taxon>
        <taxon>Actinomycetota</taxon>
        <taxon>Actinomycetes</taxon>
        <taxon>Kitasatosporales</taxon>
        <taxon>Streptomycetaceae</taxon>
        <taxon>Kitasatospora</taxon>
    </lineage>
</organism>
<dbReference type="PRINTS" id="PR00038">
    <property type="entry name" value="HTHLUXR"/>
</dbReference>
<dbReference type="PANTHER" id="PTHR34293">
    <property type="entry name" value="HTH-TYPE TRANSCRIPTIONAL REGULATOR TRMBL2"/>
    <property type="match status" value="1"/>
</dbReference>